<dbReference type="Proteomes" id="UP000823775">
    <property type="component" value="Unassembled WGS sequence"/>
</dbReference>
<keyword evidence="2" id="KW-1185">Reference proteome</keyword>
<reference evidence="1 2" key="1">
    <citation type="journal article" date="2021" name="BMC Genomics">
        <title>Datura genome reveals duplications of psychoactive alkaloid biosynthetic genes and high mutation rate following tissue culture.</title>
        <authorList>
            <person name="Rajewski A."/>
            <person name="Carter-House D."/>
            <person name="Stajich J."/>
            <person name="Litt A."/>
        </authorList>
    </citation>
    <scope>NUCLEOTIDE SEQUENCE [LARGE SCALE GENOMIC DNA]</scope>
    <source>
        <strain evidence="1">AR-01</strain>
    </source>
</reference>
<proteinExistence type="predicted"/>
<protein>
    <submittedName>
        <fullName evidence="1">Uncharacterized protein</fullName>
    </submittedName>
</protein>
<comment type="caution">
    <text evidence="1">The sequence shown here is derived from an EMBL/GenBank/DDBJ whole genome shotgun (WGS) entry which is preliminary data.</text>
</comment>
<evidence type="ECO:0000313" key="2">
    <source>
        <dbReference type="Proteomes" id="UP000823775"/>
    </source>
</evidence>
<evidence type="ECO:0000313" key="1">
    <source>
        <dbReference type="EMBL" id="MCD7452879.1"/>
    </source>
</evidence>
<gene>
    <name evidence="1" type="ORF">HAX54_018504</name>
</gene>
<organism evidence="1 2">
    <name type="scientific">Datura stramonium</name>
    <name type="common">Jimsonweed</name>
    <name type="synonym">Common thornapple</name>
    <dbReference type="NCBI Taxonomy" id="4076"/>
    <lineage>
        <taxon>Eukaryota</taxon>
        <taxon>Viridiplantae</taxon>
        <taxon>Streptophyta</taxon>
        <taxon>Embryophyta</taxon>
        <taxon>Tracheophyta</taxon>
        <taxon>Spermatophyta</taxon>
        <taxon>Magnoliopsida</taxon>
        <taxon>eudicotyledons</taxon>
        <taxon>Gunneridae</taxon>
        <taxon>Pentapetalae</taxon>
        <taxon>asterids</taxon>
        <taxon>lamiids</taxon>
        <taxon>Solanales</taxon>
        <taxon>Solanaceae</taxon>
        <taxon>Solanoideae</taxon>
        <taxon>Datureae</taxon>
        <taxon>Datura</taxon>
    </lineage>
</organism>
<sequence length="80" mass="9180">MDKVASAYLFNEAAQDYAKKMVKFSEMESLEDRLPEAEVLNVMPDQVEEERDVFHWEADSLILEKKSMNLEGKSHASRGS</sequence>
<accession>A0ABS8S205</accession>
<name>A0ABS8S205_DATST</name>
<dbReference type="EMBL" id="JACEIK010000226">
    <property type="protein sequence ID" value="MCD7452879.1"/>
    <property type="molecule type" value="Genomic_DNA"/>
</dbReference>